<reference evidence="1" key="1">
    <citation type="journal article" date="2020" name="Stud. Mycol.">
        <title>101 Dothideomycetes genomes: a test case for predicting lifestyles and emergence of pathogens.</title>
        <authorList>
            <person name="Haridas S."/>
            <person name="Albert R."/>
            <person name="Binder M."/>
            <person name="Bloem J."/>
            <person name="Labutti K."/>
            <person name="Salamov A."/>
            <person name="Andreopoulos B."/>
            <person name="Baker S."/>
            <person name="Barry K."/>
            <person name="Bills G."/>
            <person name="Bluhm B."/>
            <person name="Cannon C."/>
            <person name="Castanera R."/>
            <person name="Culley D."/>
            <person name="Daum C."/>
            <person name="Ezra D."/>
            <person name="Gonzalez J."/>
            <person name="Henrissat B."/>
            <person name="Kuo A."/>
            <person name="Liang C."/>
            <person name="Lipzen A."/>
            <person name="Lutzoni F."/>
            <person name="Magnuson J."/>
            <person name="Mondo S."/>
            <person name="Nolan M."/>
            <person name="Ohm R."/>
            <person name="Pangilinan J."/>
            <person name="Park H.-J."/>
            <person name="Ramirez L."/>
            <person name="Alfaro M."/>
            <person name="Sun H."/>
            <person name="Tritt A."/>
            <person name="Yoshinaga Y."/>
            <person name="Zwiers L.-H."/>
            <person name="Turgeon B."/>
            <person name="Goodwin S."/>
            <person name="Spatafora J."/>
            <person name="Crous P."/>
            <person name="Grigoriev I."/>
        </authorList>
    </citation>
    <scope>NUCLEOTIDE SEQUENCE</scope>
    <source>
        <strain evidence="1">CBS 627.86</strain>
    </source>
</reference>
<accession>A0A6A5YJ97</accession>
<gene>
    <name evidence="1" type="ORF">BDV96DRAFT_694259</name>
</gene>
<protein>
    <submittedName>
        <fullName evidence="1">Uncharacterized protein</fullName>
    </submittedName>
</protein>
<organism evidence="1 2">
    <name type="scientific">Lophiotrema nucula</name>
    <dbReference type="NCBI Taxonomy" id="690887"/>
    <lineage>
        <taxon>Eukaryota</taxon>
        <taxon>Fungi</taxon>
        <taxon>Dikarya</taxon>
        <taxon>Ascomycota</taxon>
        <taxon>Pezizomycotina</taxon>
        <taxon>Dothideomycetes</taxon>
        <taxon>Pleosporomycetidae</taxon>
        <taxon>Pleosporales</taxon>
        <taxon>Lophiotremataceae</taxon>
        <taxon>Lophiotrema</taxon>
    </lineage>
</organism>
<evidence type="ECO:0000313" key="2">
    <source>
        <dbReference type="Proteomes" id="UP000799770"/>
    </source>
</evidence>
<keyword evidence="2" id="KW-1185">Reference proteome</keyword>
<sequence length="75" mass="8256">MAVLVTKCQVAIGIGGQSWNIILAHGMTPREQPLVQLVVSGSLMLGWFTEWWAMQSIGSTWHSEAAGEDSSRKER</sequence>
<dbReference type="AlphaFoldDB" id="A0A6A5YJ97"/>
<proteinExistence type="predicted"/>
<dbReference type="Proteomes" id="UP000799770">
    <property type="component" value="Unassembled WGS sequence"/>
</dbReference>
<evidence type="ECO:0000313" key="1">
    <source>
        <dbReference type="EMBL" id="KAF2106281.1"/>
    </source>
</evidence>
<name>A0A6A5YJ97_9PLEO</name>
<dbReference type="EMBL" id="ML977364">
    <property type="protein sequence ID" value="KAF2106281.1"/>
    <property type="molecule type" value="Genomic_DNA"/>
</dbReference>